<protein>
    <submittedName>
        <fullName evidence="3">CHAP domain-containing protein</fullName>
    </submittedName>
</protein>
<proteinExistence type="predicted"/>
<dbReference type="SUPFAM" id="SSF54001">
    <property type="entry name" value="Cysteine proteinases"/>
    <property type="match status" value="1"/>
</dbReference>
<sequence>MAETDTGLGASRYPALAVGWLLLLLALSGCGGGLQCAPYARRITGVALSGDAGAWWGEAAGRYVRVRWPEPGAILVFRATGRMPAGHVSVVRRVLDSRTILVEHANWEPGRIDRAAPVRDVSRDNDWTLVRVWWRATRSLGTRPYPTYGFILPWSMAHPARNGGEARWTSLGANSACMATPGEPCPADTKRMNSPAGGKRV</sequence>
<dbReference type="OrthoDB" id="7279151at2"/>
<evidence type="ECO:0000313" key="4">
    <source>
        <dbReference type="Proteomes" id="UP000305654"/>
    </source>
</evidence>
<dbReference type="InterPro" id="IPR007921">
    <property type="entry name" value="CHAP_dom"/>
</dbReference>
<dbReference type="AlphaFoldDB" id="A0A5R9J5P3"/>
<keyword evidence="4" id="KW-1185">Reference proteome</keyword>
<dbReference type="Proteomes" id="UP000305654">
    <property type="component" value="Unassembled WGS sequence"/>
</dbReference>
<comment type="caution">
    <text evidence="3">The sequence shown here is derived from an EMBL/GenBank/DDBJ whole genome shotgun (WGS) entry which is preliminary data.</text>
</comment>
<dbReference type="Pfam" id="PF05257">
    <property type="entry name" value="CHAP"/>
    <property type="match status" value="1"/>
</dbReference>
<organism evidence="3 4">
    <name type="scientific">Lichenicoccus roseus</name>
    <dbReference type="NCBI Taxonomy" id="2683649"/>
    <lineage>
        <taxon>Bacteria</taxon>
        <taxon>Pseudomonadati</taxon>
        <taxon>Pseudomonadota</taxon>
        <taxon>Alphaproteobacteria</taxon>
        <taxon>Acetobacterales</taxon>
        <taxon>Acetobacteraceae</taxon>
        <taxon>Lichenicoccus</taxon>
    </lineage>
</organism>
<name>A0A5R9J5P3_9PROT</name>
<accession>A0A5R9J5P3</accession>
<evidence type="ECO:0000259" key="2">
    <source>
        <dbReference type="PROSITE" id="PS50911"/>
    </source>
</evidence>
<dbReference type="Gene3D" id="3.90.1720.10">
    <property type="entry name" value="endopeptidase domain like (from Nostoc punctiforme)"/>
    <property type="match status" value="1"/>
</dbReference>
<reference evidence="3 4" key="1">
    <citation type="submission" date="2019-05" db="EMBL/GenBank/DDBJ databases">
        <authorList>
            <person name="Pankratov T."/>
            <person name="Grouzdev D."/>
        </authorList>
    </citation>
    <scope>NUCLEOTIDE SEQUENCE [LARGE SCALE GENOMIC DNA]</scope>
    <source>
        <strain evidence="3 4">KEBCLARHB70R</strain>
    </source>
</reference>
<feature type="domain" description="Peptidase C51" evidence="2">
    <location>
        <begin position="11"/>
        <end position="131"/>
    </location>
</feature>
<evidence type="ECO:0000313" key="3">
    <source>
        <dbReference type="EMBL" id="TLU72945.1"/>
    </source>
</evidence>
<dbReference type="PROSITE" id="PS50911">
    <property type="entry name" value="CHAP"/>
    <property type="match status" value="1"/>
</dbReference>
<gene>
    <name evidence="3" type="ORF">FE263_05700</name>
</gene>
<feature type="region of interest" description="Disordered" evidence="1">
    <location>
        <begin position="182"/>
        <end position="201"/>
    </location>
</feature>
<dbReference type="EMBL" id="VCDI01000002">
    <property type="protein sequence ID" value="TLU72945.1"/>
    <property type="molecule type" value="Genomic_DNA"/>
</dbReference>
<evidence type="ECO:0000256" key="1">
    <source>
        <dbReference type="SAM" id="MobiDB-lite"/>
    </source>
</evidence>
<dbReference type="InterPro" id="IPR038765">
    <property type="entry name" value="Papain-like_cys_pep_sf"/>
</dbReference>